<feature type="compositionally biased region" description="Low complexity" evidence="1">
    <location>
        <begin position="46"/>
        <end position="94"/>
    </location>
</feature>
<feature type="compositionally biased region" description="Basic and acidic residues" evidence="1">
    <location>
        <begin position="29"/>
        <end position="39"/>
    </location>
</feature>
<dbReference type="GO" id="GO:1990072">
    <property type="term" value="C:TRAPPIII protein complex"/>
    <property type="evidence" value="ECO:0007669"/>
    <property type="project" value="TreeGrafter"/>
</dbReference>
<name>A0A8K0L1G8_9PEZI</name>
<dbReference type="OrthoDB" id="203724at2759"/>
<evidence type="ECO:0000256" key="1">
    <source>
        <dbReference type="SAM" id="MobiDB-lite"/>
    </source>
</evidence>
<dbReference type="InterPro" id="IPR024420">
    <property type="entry name" value="TRAPP_III_complex_Trs85"/>
</dbReference>
<feature type="region of interest" description="Disordered" evidence="1">
    <location>
        <begin position="198"/>
        <end position="218"/>
    </location>
</feature>
<dbReference type="Proteomes" id="UP000809789">
    <property type="component" value="Unassembled WGS sequence"/>
</dbReference>
<dbReference type="AlphaFoldDB" id="A0A8K0L1G8"/>
<dbReference type="Pfam" id="PF12739">
    <property type="entry name" value="TRAPPC-Trs85"/>
    <property type="match status" value="1"/>
</dbReference>
<proteinExistence type="predicted"/>
<sequence length="781" mass="85661">MSSADDHPLKSSPPLDTTEAPLPPPKDVVATDRTKKPSVDELSTGRTMSSSASVTSSTLSSSTSPPMTSRSSTPRSSTPRSSTPRSSTPTVSTLAGSVFSPTGSKYDLRSSSGSPVSPGQVDGAPTLVAQAFAPHVSVLSSPDCEELLRHKGINGGLLQLLRPFGEMIPGRVVIRDSTGASKPWDDFGIRFTGIKDGLEAPRMGRSPSESKAADGTGVVSEEYRPARLRSGGDVVQIEQLVERHLDEMDPEANVDGEDAGLSLPDQSPYFSLYQRKLLSGTVLSPHETFAHPVALVIAISSRSAAPIEDLRTLYTNSNTGEYRLPPWVNNEYLRYYVLVHDEDFDDIKKSTTLYEQMKRHFGLHCHLLRLRSTQCLPSDDGSTLLPARNWTSAAEDLSDMSAIEAVEDDAHSSTYIFESDATALRSFVREMVTQSILPSMERSVAIWNDQVASRRRGISGRFMSLSKRFTPFGGRSNSPSTSGTNYDSAGGFYRPDLPEAIMRKLADYAVMLRDYKLAASTYEILCGDYKNDKAWRYYAGANEMAAVTSLLSQGPISARARSETIDTWIENAYYSYFTRCNSAFYSLRTIVLTAELLRIREGSALDDSARWLARTMDDRNIGPVGHALLLERTGSYFALKKGVGSLHSGNRRRKAAFWFTLAASAWLDMDKQGQAGRCLARALEIYDQDNDGPLHFDGVQHFLDHLGRAVEAKGPEKMEPFPDVVEEKVEQIQQTTVDQRTHRRSGSLAVATPAYDPLGVGPMTPKVTLTDRLEAAEDGFE</sequence>
<dbReference type="PANTHER" id="PTHR12975:SF6">
    <property type="entry name" value="TRAFFICKING PROTEIN PARTICLE COMPLEX SUBUNIT 8"/>
    <property type="match status" value="1"/>
</dbReference>
<gene>
    <name evidence="2" type="ORF">KVT40_003822</name>
</gene>
<organism evidence="2 3">
    <name type="scientific">Elsinoe batatas</name>
    <dbReference type="NCBI Taxonomy" id="2601811"/>
    <lineage>
        <taxon>Eukaryota</taxon>
        <taxon>Fungi</taxon>
        <taxon>Dikarya</taxon>
        <taxon>Ascomycota</taxon>
        <taxon>Pezizomycotina</taxon>
        <taxon>Dothideomycetes</taxon>
        <taxon>Dothideomycetidae</taxon>
        <taxon>Myriangiales</taxon>
        <taxon>Elsinoaceae</taxon>
        <taxon>Elsinoe</taxon>
    </lineage>
</organism>
<comment type="caution">
    <text evidence="2">The sequence shown here is derived from an EMBL/GenBank/DDBJ whole genome shotgun (WGS) entry which is preliminary data.</text>
</comment>
<protein>
    <recommendedName>
        <fullName evidence="4">ER-golgi trafficking TRAPP I complex 85 kDa subunit-domain-containing protein</fullName>
    </recommendedName>
</protein>
<evidence type="ECO:0008006" key="4">
    <source>
        <dbReference type="Google" id="ProtNLM"/>
    </source>
</evidence>
<feature type="compositionally biased region" description="Low complexity" evidence="1">
    <location>
        <begin position="110"/>
        <end position="121"/>
    </location>
</feature>
<accession>A0A8K0L1G8</accession>
<dbReference type="PANTHER" id="PTHR12975">
    <property type="entry name" value="TRANSPORT PROTEIN TRAPP"/>
    <property type="match status" value="1"/>
</dbReference>
<feature type="region of interest" description="Disordered" evidence="1">
    <location>
        <begin position="1"/>
        <end position="122"/>
    </location>
</feature>
<evidence type="ECO:0000313" key="3">
    <source>
        <dbReference type="Proteomes" id="UP000809789"/>
    </source>
</evidence>
<keyword evidence="3" id="KW-1185">Reference proteome</keyword>
<reference evidence="2" key="1">
    <citation type="submission" date="2021-07" db="EMBL/GenBank/DDBJ databases">
        <title>Elsinoe batatas strain:CRI-CJ2 Genome sequencing and assembly.</title>
        <authorList>
            <person name="Huang L."/>
        </authorList>
    </citation>
    <scope>NUCLEOTIDE SEQUENCE</scope>
    <source>
        <strain evidence="2">CRI-CJ2</strain>
    </source>
</reference>
<dbReference type="EMBL" id="JAESVG020000004">
    <property type="protein sequence ID" value="KAG8627949.1"/>
    <property type="molecule type" value="Genomic_DNA"/>
</dbReference>
<evidence type="ECO:0000313" key="2">
    <source>
        <dbReference type="EMBL" id="KAG8627949.1"/>
    </source>
</evidence>